<reference evidence="7 8" key="1">
    <citation type="submission" date="2018-09" db="EMBL/GenBank/DDBJ databases">
        <title>Paenibacillus aracenensis nov. sp. isolated from a cave in southern Spain.</title>
        <authorList>
            <person name="Jurado V."/>
            <person name="Gutierrez-Patricio S."/>
            <person name="Gonzalez-Pimentel J.L."/>
            <person name="Miller A.Z."/>
            <person name="Laiz L."/>
            <person name="Saiz-Jimenez C."/>
        </authorList>
    </citation>
    <scope>NUCLEOTIDE SEQUENCE [LARGE SCALE GENOMIC DNA]</scope>
    <source>
        <strain evidence="7 8">JCM 19203</strain>
    </source>
</reference>
<organism evidence="7 8">
    <name type="scientific">Paenibacillus pinisoli</name>
    <dbReference type="NCBI Taxonomy" id="1276110"/>
    <lineage>
        <taxon>Bacteria</taxon>
        <taxon>Bacillati</taxon>
        <taxon>Bacillota</taxon>
        <taxon>Bacilli</taxon>
        <taxon>Bacillales</taxon>
        <taxon>Paenibacillaceae</taxon>
        <taxon>Paenibacillus</taxon>
    </lineage>
</organism>
<keyword evidence="3 6" id="KW-0812">Transmembrane</keyword>
<evidence type="ECO:0000256" key="2">
    <source>
        <dbReference type="ARBA" id="ARBA00022475"/>
    </source>
</evidence>
<comment type="caution">
    <text evidence="7">The sequence shown here is derived from an EMBL/GenBank/DDBJ whole genome shotgun (WGS) entry which is preliminary data.</text>
</comment>
<keyword evidence="2" id="KW-1003">Cell membrane</keyword>
<keyword evidence="5 6" id="KW-0472">Membrane</keyword>
<dbReference type="InterPro" id="IPR001123">
    <property type="entry name" value="LeuE-type"/>
</dbReference>
<feature type="transmembrane region" description="Helical" evidence="6">
    <location>
        <begin position="6"/>
        <end position="28"/>
    </location>
</feature>
<comment type="subcellular location">
    <subcellularLocation>
        <location evidence="1">Cell membrane</location>
        <topology evidence="1">Multi-pass membrane protein</topology>
    </subcellularLocation>
</comment>
<dbReference type="Pfam" id="PF01810">
    <property type="entry name" value="LysE"/>
    <property type="match status" value="1"/>
</dbReference>
<dbReference type="RefSeq" id="WP_120112784.1">
    <property type="nucleotide sequence ID" value="NZ_QXQB01000004.1"/>
</dbReference>
<evidence type="ECO:0000313" key="8">
    <source>
        <dbReference type="Proteomes" id="UP000267798"/>
    </source>
</evidence>
<dbReference type="PANTHER" id="PTHR30086">
    <property type="entry name" value="ARGININE EXPORTER PROTEIN ARGO"/>
    <property type="match status" value="1"/>
</dbReference>
<evidence type="ECO:0000256" key="5">
    <source>
        <dbReference type="ARBA" id="ARBA00023136"/>
    </source>
</evidence>
<feature type="transmembrane region" description="Helical" evidence="6">
    <location>
        <begin position="173"/>
        <end position="190"/>
    </location>
</feature>
<feature type="transmembrane region" description="Helical" evidence="6">
    <location>
        <begin position="68"/>
        <end position="88"/>
    </location>
</feature>
<dbReference type="GO" id="GO:0033228">
    <property type="term" value="P:cysteine export across plasma membrane"/>
    <property type="evidence" value="ECO:0007669"/>
    <property type="project" value="TreeGrafter"/>
</dbReference>
<feature type="transmembrane region" description="Helical" evidence="6">
    <location>
        <begin position="116"/>
        <end position="133"/>
    </location>
</feature>
<dbReference type="GO" id="GO:0005886">
    <property type="term" value="C:plasma membrane"/>
    <property type="evidence" value="ECO:0007669"/>
    <property type="project" value="UniProtKB-SubCell"/>
</dbReference>
<proteinExistence type="predicted"/>
<evidence type="ECO:0000256" key="3">
    <source>
        <dbReference type="ARBA" id="ARBA00022692"/>
    </source>
</evidence>
<gene>
    <name evidence="7" type="ORF">D3P09_17975</name>
</gene>
<evidence type="ECO:0000256" key="4">
    <source>
        <dbReference type="ARBA" id="ARBA00022989"/>
    </source>
</evidence>
<keyword evidence="8" id="KW-1185">Reference proteome</keyword>
<sequence length="191" mass="21275">MSLTSFLIYCIIATITPGPTNIVILSTVHRFGSKKAMEYTYGATLGLGLLLMISATLNTWLIAYLPKIMVVMQIIGTLYMLYLAYLIYRMDVSKAVSNQAASFWSGIMMQFLNPKVVLYSLTVIPAFILPHYSSSSARICGIAVVTLIGFLAFLTWVLFGAMFKTFLLKHKRIVNICMALSLAYAAIMIWL</sequence>
<feature type="transmembrane region" description="Helical" evidence="6">
    <location>
        <begin position="40"/>
        <end position="62"/>
    </location>
</feature>
<feature type="transmembrane region" description="Helical" evidence="6">
    <location>
        <begin position="139"/>
        <end position="161"/>
    </location>
</feature>
<accession>A0A3A6PD60</accession>
<dbReference type="AlphaFoldDB" id="A0A3A6PD60"/>
<protein>
    <submittedName>
        <fullName evidence="7">LysE family translocator</fullName>
    </submittedName>
</protein>
<evidence type="ECO:0000313" key="7">
    <source>
        <dbReference type="EMBL" id="RJX37970.1"/>
    </source>
</evidence>
<name>A0A3A6PD60_9BACL</name>
<dbReference type="PANTHER" id="PTHR30086:SF20">
    <property type="entry name" value="ARGININE EXPORTER PROTEIN ARGO-RELATED"/>
    <property type="match status" value="1"/>
</dbReference>
<evidence type="ECO:0000256" key="1">
    <source>
        <dbReference type="ARBA" id="ARBA00004651"/>
    </source>
</evidence>
<dbReference type="OrthoDB" id="198428at2"/>
<dbReference type="EMBL" id="QXQB01000004">
    <property type="protein sequence ID" value="RJX37970.1"/>
    <property type="molecule type" value="Genomic_DNA"/>
</dbReference>
<evidence type="ECO:0000256" key="6">
    <source>
        <dbReference type="SAM" id="Phobius"/>
    </source>
</evidence>
<dbReference type="GO" id="GO:0015171">
    <property type="term" value="F:amino acid transmembrane transporter activity"/>
    <property type="evidence" value="ECO:0007669"/>
    <property type="project" value="TreeGrafter"/>
</dbReference>
<keyword evidence="4 6" id="KW-1133">Transmembrane helix</keyword>
<dbReference type="Proteomes" id="UP000267798">
    <property type="component" value="Unassembled WGS sequence"/>
</dbReference>